<dbReference type="AlphaFoldDB" id="A0A9P9YPV3"/>
<organism evidence="1 2">
    <name type="scientific">Drosophila gunungcola</name>
    <name type="common">fruit fly</name>
    <dbReference type="NCBI Taxonomy" id="103775"/>
    <lineage>
        <taxon>Eukaryota</taxon>
        <taxon>Metazoa</taxon>
        <taxon>Ecdysozoa</taxon>
        <taxon>Arthropoda</taxon>
        <taxon>Hexapoda</taxon>
        <taxon>Insecta</taxon>
        <taxon>Pterygota</taxon>
        <taxon>Neoptera</taxon>
        <taxon>Endopterygota</taxon>
        <taxon>Diptera</taxon>
        <taxon>Brachycera</taxon>
        <taxon>Muscomorpha</taxon>
        <taxon>Ephydroidea</taxon>
        <taxon>Drosophilidae</taxon>
        <taxon>Drosophila</taxon>
        <taxon>Sophophora</taxon>
    </lineage>
</organism>
<dbReference type="EMBL" id="JAMKOV010000004">
    <property type="protein sequence ID" value="KAI8040693.1"/>
    <property type="molecule type" value="Genomic_DNA"/>
</dbReference>
<gene>
    <name evidence="1" type="ORF">M5D96_006636</name>
</gene>
<proteinExistence type="predicted"/>
<sequence>MYKYELKWHLNCCEACYNYYKIHAKSFAATAITTEPAKTTIYNYKRGGPTPIQVDDFVLSWARVL</sequence>
<dbReference type="Proteomes" id="UP001059596">
    <property type="component" value="Unassembled WGS sequence"/>
</dbReference>
<name>A0A9P9YPV3_9MUSC</name>
<evidence type="ECO:0000313" key="1">
    <source>
        <dbReference type="EMBL" id="KAI8040693.1"/>
    </source>
</evidence>
<reference evidence="1" key="1">
    <citation type="journal article" date="2023" name="Genome Biol. Evol.">
        <title>Long-read-based Genome Assembly of Drosophila gunungcola Reveals Fewer Chemosensory Genes in Flower-breeding Species.</title>
        <authorList>
            <person name="Negi A."/>
            <person name="Liao B.Y."/>
            <person name="Yeh S.D."/>
        </authorList>
    </citation>
    <scope>NUCLEOTIDE SEQUENCE</scope>
    <source>
        <strain evidence="1">Sukarami</strain>
    </source>
</reference>
<keyword evidence="2" id="KW-1185">Reference proteome</keyword>
<evidence type="ECO:0000313" key="2">
    <source>
        <dbReference type="Proteomes" id="UP001059596"/>
    </source>
</evidence>
<comment type="caution">
    <text evidence="1">The sequence shown here is derived from an EMBL/GenBank/DDBJ whole genome shotgun (WGS) entry which is preliminary data.</text>
</comment>
<protein>
    <submittedName>
        <fullName evidence="1">Uncharacterized protein</fullName>
    </submittedName>
</protein>
<accession>A0A9P9YPV3</accession>